<feature type="domain" description="Thiamine pyrophosphate enzyme TPP-binding" evidence="2">
    <location>
        <begin position="66"/>
        <end position="207"/>
    </location>
</feature>
<evidence type="ECO:0000259" key="2">
    <source>
        <dbReference type="Pfam" id="PF02775"/>
    </source>
</evidence>
<organism evidence="3 4">
    <name type="scientific">Conexivisphaera calida</name>
    <dbReference type="NCBI Taxonomy" id="1874277"/>
    <lineage>
        <taxon>Archaea</taxon>
        <taxon>Nitrososphaerota</taxon>
        <taxon>Conexivisphaeria</taxon>
        <taxon>Conexivisphaerales</taxon>
        <taxon>Conexivisphaeraceae</taxon>
        <taxon>Conexivisphaera</taxon>
    </lineage>
</organism>
<name>A0A4P2VDZ0_9ARCH</name>
<gene>
    <name evidence="3" type="ORF">NAS2_1463</name>
</gene>
<dbReference type="KEGG" id="ccai:NAS2_1463"/>
<reference evidence="3 4" key="1">
    <citation type="journal article" date="2019" name="ISME J.">
        <title>Isolation and characterization of a thermophilic sulfur- and iron-reducing thaumarchaeote from a terrestrial acidic hot spring.</title>
        <authorList>
            <person name="Kato S."/>
            <person name="Itoh T."/>
            <person name="Yuki M."/>
            <person name="Nagamori M."/>
            <person name="Ohnishi M."/>
            <person name="Uematsu K."/>
            <person name="Suzuki K."/>
            <person name="Takashina T."/>
            <person name="Ohkuma M."/>
        </authorList>
    </citation>
    <scope>NUCLEOTIDE SEQUENCE [LARGE SCALE GENOMIC DNA]</scope>
    <source>
        <strain evidence="3 4">NAS-02</strain>
    </source>
</reference>
<dbReference type="InterPro" id="IPR029061">
    <property type="entry name" value="THDP-binding"/>
</dbReference>
<dbReference type="Pfam" id="PF02775">
    <property type="entry name" value="TPP_enzyme_C"/>
    <property type="match status" value="1"/>
</dbReference>
<proteinExistence type="predicted"/>
<dbReference type="GO" id="GO:0047553">
    <property type="term" value="F:2-oxoglutarate synthase activity"/>
    <property type="evidence" value="ECO:0007669"/>
    <property type="project" value="UniProtKB-EC"/>
</dbReference>
<dbReference type="OrthoDB" id="30755at2157"/>
<protein>
    <submittedName>
        <fullName evidence="3">2-oxoglutarate oxidoreductase, beta subunit</fullName>
        <ecNumber evidence="3">1.2.7.3</ecNumber>
    </submittedName>
</protein>
<dbReference type="Proteomes" id="UP000509448">
    <property type="component" value="Chromosome"/>
</dbReference>
<keyword evidence="4" id="KW-1185">Reference proteome</keyword>
<dbReference type="GO" id="GO:0045333">
    <property type="term" value="P:cellular respiration"/>
    <property type="evidence" value="ECO:0007669"/>
    <property type="project" value="UniProtKB-ARBA"/>
</dbReference>
<dbReference type="AlphaFoldDB" id="A0A4P2VDZ0"/>
<dbReference type="PANTHER" id="PTHR48084">
    <property type="entry name" value="2-OXOGLUTARATE OXIDOREDUCTASE SUBUNIT KORB-RELATED"/>
    <property type="match status" value="1"/>
</dbReference>
<evidence type="ECO:0000313" key="3">
    <source>
        <dbReference type="EMBL" id="BBE42846.1"/>
    </source>
</evidence>
<keyword evidence="1 3" id="KW-0560">Oxidoreductase</keyword>
<dbReference type="EMBL" id="AP018732">
    <property type="protein sequence ID" value="BBE42846.1"/>
    <property type="molecule type" value="Genomic_DNA"/>
</dbReference>
<dbReference type="GO" id="GO:0030976">
    <property type="term" value="F:thiamine pyrophosphate binding"/>
    <property type="evidence" value="ECO:0007669"/>
    <property type="project" value="InterPro"/>
</dbReference>
<dbReference type="Gene3D" id="3.40.50.970">
    <property type="match status" value="1"/>
</dbReference>
<dbReference type="InterPro" id="IPR051457">
    <property type="entry name" value="2-oxoacid:Fd_oxidoreductase"/>
</dbReference>
<dbReference type="GO" id="GO:0044272">
    <property type="term" value="P:sulfur compound biosynthetic process"/>
    <property type="evidence" value="ECO:0007669"/>
    <property type="project" value="UniProtKB-ARBA"/>
</dbReference>
<dbReference type="EC" id="1.2.7.3" evidence="3"/>
<dbReference type="PANTHER" id="PTHR48084:SF1">
    <property type="entry name" value="2-OXOGLUTARATE SYNTHASE SUBUNIT KORB"/>
    <property type="match status" value="1"/>
</dbReference>
<evidence type="ECO:0000313" key="4">
    <source>
        <dbReference type="Proteomes" id="UP000509448"/>
    </source>
</evidence>
<sequence length="286" mass="31777">MLEEKPSHPLDAYMRTDRLPHIWCPGCGIGIALQQFLWAVKELHEEGKLDPNKIVFATGIGCTGRASGFVKFDTAHTPHGRAIPFAVGVKLANPSLIPIVFSGDGDIASIGGNHMMHAARRNFDMLVIMVNNMTYGLTGGQLAPTTPHSVYSTTTPMGNPESPIDATKVVYSISPNFVARMSITHPNLIRDTVKKALLMKGFRWIEVLSTCPEIFGRHINMRDPYELYSRLKKVVKFKKVASANDIKYDWNSEITCGVFTEKNDPSYMENYLSMYGLKEKLGVLSP</sequence>
<dbReference type="CDD" id="cd03375">
    <property type="entry name" value="TPP_OGFOR"/>
    <property type="match status" value="1"/>
</dbReference>
<dbReference type="InterPro" id="IPR011766">
    <property type="entry name" value="TPP_enzyme_TPP-bd"/>
</dbReference>
<dbReference type="SUPFAM" id="SSF52518">
    <property type="entry name" value="Thiamin diphosphate-binding fold (THDP-binding)"/>
    <property type="match status" value="1"/>
</dbReference>
<accession>A0A4P2VDZ0</accession>
<dbReference type="GO" id="GO:0006082">
    <property type="term" value="P:organic acid metabolic process"/>
    <property type="evidence" value="ECO:0007669"/>
    <property type="project" value="UniProtKB-ARBA"/>
</dbReference>
<evidence type="ECO:0000256" key="1">
    <source>
        <dbReference type="ARBA" id="ARBA00023002"/>
    </source>
</evidence>